<dbReference type="EMBL" id="JAGMUV010000034">
    <property type="protein sequence ID" value="KAH7113525.1"/>
    <property type="molecule type" value="Genomic_DNA"/>
</dbReference>
<feature type="domain" description="Chromo" evidence="2">
    <location>
        <begin position="87"/>
        <end position="137"/>
    </location>
</feature>
<dbReference type="AlphaFoldDB" id="A0A9P9IBJ4"/>
<organism evidence="3 4">
    <name type="scientific">Dactylonectria macrodidyma</name>
    <dbReference type="NCBI Taxonomy" id="307937"/>
    <lineage>
        <taxon>Eukaryota</taxon>
        <taxon>Fungi</taxon>
        <taxon>Dikarya</taxon>
        <taxon>Ascomycota</taxon>
        <taxon>Pezizomycotina</taxon>
        <taxon>Sordariomycetes</taxon>
        <taxon>Hypocreomycetidae</taxon>
        <taxon>Hypocreales</taxon>
        <taxon>Nectriaceae</taxon>
        <taxon>Dactylonectria</taxon>
    </lineage>
</organism>
<keyword evidence="4" id="KW-1185">Reference proteome</keyword>
<dbReference type="InterPro" id="IPR000953">
    <property type="entry name" value="Chromo/chromo_shadow_dom"/>
</dbReference>
<dbReference type="PROSITE" id="PS50013">
    <property type="entry name" value="CHROMO_2"/>
    <property type="match status" value="1"/>
</dbReference>
<protein>
    <recommendedName>
        <fullName evidence="2">Chromo domain-containing protein</fullName>
    </recommendedName>
</protein>
<proteinExistence type="predicted"/>
<accession>A0A9P9IBJ4</accession>
<gene>
    <name evidence="3" type="ORF">EDB81DRAFT_669985</name>
</gene>
<dbReference type="SUPFAM" id="SSF54160">
    <property type="entry name" value="Chromo domain-like"/>
    <property type="match status" value="1"/>
</dbReference>
<evidence type="ECO:0000313" key="4">
    <source>
        <dbReference type="Proteomes" id="UP000738349"/>
    </source>
</evidence>
<sequence>MMTHLGFLHGVSIETPWSSSVAVREVLAATEISGWKFYGVRVENKDQRHWDWLDAECLLWVFDDGGGLRMWQEPGPRPLLGVDEPTQRVEQIIGHYQSRNGMSYVAIKWKDSISPTWEIEQGLESYADIVTNYFTSI</sequence>
<dbReference type="Proteomes" id="UP000738349">
    <property type="component" value="Unassembled WGS sequence"/>
</dbReference>
<evidence type="ECO:0000256" key="1">
    <source>
        <dbReference type="ARBA" id="ARBA00011353"/>
    </source>
</evidence>
<dbReference type="InterPro" id="IPR016197">
    <property type="entry name" value="Chromo-like_dom_sf"/>
</dbReference>
<comment type="subunit">
    <text evidence="1">Component of the NuA4 histone acetyltransferase complex.</text>
</comment>
<dbReference type="GO" id="GO:0006338">
    <property type="term" value="P:chromatin remodeling"/>
    <property type="evidence" value="ECO:0007669"/>
    <property type="project" value="UniProtKB-ARBA"/>
</dbReference>
<comment type="caution">
    <text evidence="3">The sequence shown here is derived from an EMBL/GenBank/DDBJ whole genome shotgun (WGS) entry which is preliminary data.</text>
</comment>
<evidence type="ECO:0000259" key="2">
    <source>
        <dbReference type="PROSITE" id="PS50013"/>
    </source>
</evidence>
<evidence type="ECO:0000313" key="3">
    <source>
        <dbReference type="EMBL" id="KAH7113525.1"/>
    </source>
</evidence>
<dbReference type="OrthoDB" id="5235533at2759"/>
<name>A0A9P9IBJ4_9HYPO</name>
<reference evidence="3" key="1">
    <citation type="journal article" date="2021" name="Nat. Commun.">
        <title>Genetic determinants of endophytism in the Arabidopsis root mycobiome.</title>
        <authorList>
            <person name="Mesny F."/>
            <person name="Miyauchi S."/>
            <person name="Thiergart T."/>
            <person name="Pickel B."/>
            <person name="Atanasova L."/>
            <person name="Karlsson M."/>
            <person name="Huettel B."/>
            <person name="Barry K.W."/>
            <person name="Haridas S."/>
            <person name="Chen C."/>
            <person name="Bauer D."/>
            <person name="Andreopoulos W."/>
            <person name="Pangilinan J."/>
            <person name="LaButti K."/>
            <person name="Riley R."/>
            <person name="Lipzen A."/>
            <person name="Clum A."/>
            <person name="Drula E."/>
            <person name="Henrissat B."/>
            <person name="Kohler A."/>
            <person name="Grigoriev I.V."/>
            <person name="Martin F.M."/>
            <person name="Hacquard S."/>
        </authorList>
    </citation>
    <scope>NUCLEOTIDE SEQUENCE</scope>
    <source>
        <strain evidence="3">MPI-CAGE-AT-0147</strain>
    </source>
</reference>